<dbReference type="InterPro" id="IPR001245">
    <property type="entry name" value="Ser-Thr/Tyr_kinase_cat_dom"/>
</dbReference>
<gene>
    <name evidence="4" type="ORF">K503DRAFT_771247</name>
</gene>
<dbReference type="InterPro" id="IPR051681">
    <property type="entry name" value="Ser/Thr_Kinases-Pseudokinases"/>
</dbReference>
<sequence>MGVWKRMRHKHIVPFFGVANNFVPSRISLVSPWQSDGTLTSLLERKHDMNCKERLPLLEDIANGLCYLHSVNVVHGDLTGFNVLIDADGHARLTDFGLSSVVNASEGLAYLAVTTRRPGALRWVAPELVVKDNAHIAPTFESDIYSFGSVMLQTLSGRLPWSEIKNLHFIIIKLYEECLPQRPESLPILDAHWDFIMLCMNLVIESRPVAVEVVKWVKEAISSWNGSIGTEAKKLSPLPSLHHRTLLNNFLQARYSASAGDRVRWEICAMGIPHAPTWCAVVYIDDIRYGEGESSTRSGAMDTAARHAMENLNREGNVVAS</sequence>
<dbReference type="PANTHER" id="PTHR44329">
    <property type="entry name" value="SERINE/THREONINE-PROTEIN KINASE TNNI3K-RELATED"/>
    <property type="match status" value="1"/>
</dbReference>
<dbReference type="InterPro" id="IPR000719">
    <property type="entry name" value="Prot_kinase_dom"/>
</dbReference>
<dbReference type="PROSITE" id="PS50011">
    <property type="entry name" value="PROTEIN_KINASE_DOM"/>
    <property type="match status" value="1"/>
</dbReference>
<feature type="domain" description="DRBM" evidence="3">
    <location>
        <begin position="242"/>
        <end position="314"/>
    </location>
</feature>
<dbReference type="SUPFAM" id="SSF54768">
    <property type="entry name" value="dsRNA-binding domain-like"/>
    <property type="match status" value="1"/>
</dbReference>
<dbReference type="AlphaFoldDB" id="A0A1B7MYH9"/>
<dbReference type="GO" id="GO:0005524">
    <property type="term" value="F:ATP binding"/>
    <property type="evidence" value="ECO:0007669"/>
    <property type="project" value="InterPro"/>
</dbReference>
<evidence type="ECO:0000259" key="3">
    <source>
        <dbReference type="PROSITE" id="PS50137"/>
    </source>
</evidence>
<dbReference type="Gene3D" id="1.10.510.10">
    <property type="entry name" value="Transferase(Phosphotransferase) domain 1"/>
    <property type="match status" value="1"/>
</dbReference>
<keyword evidence="4" id="KW-0808">Transferase</keyword>
<keyword evidence="5" id="KW-1185">Reference proteome</keyword>
<reference evidence="4 5" key="1">
    <citation type="submission" date="2016-06" db="EMBL/GenBank/DDBJ databases">
        <title>Comparative genomics of the ectomycorrhizal sister species Rhizopogon vinicolor and Rhizopogon vesiculosus (Basidiomycota: Boletales) reveals a divergence of the mating type B locus.</title>
        <authorList>
            <consortium name="DOE Joint Genome Institute"/>
            <person name="Mujic A.B."/>
            <person name="Kuo A."/>
            <person name="Tritt A."/>
            <person name="Lipzen A."/>
            <person name="Chen C."/>
            <person name="Johnson J."/>
            <person name="Sharma A."/>
            <person name="Barry K."/>
            <person name="Grigoriev I.V."/>
            <person name="Spatafora J.W."/>
        </authorList>
    </citation>
    <scope>NUCLEOTIDE SEQUENCE [LARGE SCALE GENOMIC DNA]</scope>
    <source>
        <strain evidence="4 5">AM-OR11-026</strain>
    </source>
</reference>
<accession>A0A1B7MYH9</accession>
<dbReference type="InterPro" id="IPR011009">
    <property type="entry name" value="Kinase-like_dom_sf"/>
</dbReference>
<proteinExistence type="predicted"/>
<feature type="domain" description="Protein kinase" evidence="2">
    <location>
        <begin position="1"/>
        <end position="221"/>
    </location>
</feature>
<organism evidence="4 5">
    <name type="scientific">Rhizopogon vinicolor AM-OR11-026</name>
    <dbReference type="NCBI Taxonomy" id="1314800"/>
    <lineage>
        <taxon>Eukaryota</taxon>
        <taxon>Fungi</taxon>
        <taxon>Dikarya</taxon>
        <taxon>Basidiomycota</taxon>
        <taxon>Agaricomycotina</taxon>
        <taxon>Agaricomycetes</taxon>
        <taxon>Agaricomycetidae</taxon>
        <taxon>Boletales</taxon>
        <taxon>Suillineae</taxon>
        <taxon>Rhizopogonaceae</taxon>
        <taxon>Rhizopogon</taxon>
    </lineage>
</organism>
<keyword evidence="1" id="KW-0694">RNA-binding</keyword>
<evidence type="ECO:0000256" key="1">
    <source>
        <dbReference type="PROSITE-ProRule" id="PRU00266"/>
    </source>
</evidence>
<dbReference type="InterPro" id="IPR014720">
    <property type="entry name" value="dsRBD_dom"/>
</dbReference>
<protein>
    <submittedName>
        <fullName evidence="4">Kinase-like protein</fullName>
    </submittedName>
</protein>
<dbReference type="GO" id="GO:0004674">
    <property type="term" value="F:protein serine/threonine kinase activity"/>
    <property type="evidence" value="ECO:0007669"/>
    <property type="project" value="TreeGrafter"/>
</dbReference>
<dbReference type="Pfam" id="PF07714">
    <property type="entry name" value="PK_Tyr_Ser-Thr"/>
    <property type="match status" value="1"/>
</dbReference>
<name>A0A1B7MYH9_9AGAM</name>
<keyword evidence="4" id="KW-0418">Kinase</keyword>
<evidence type="ECO:0000259" key="2">
    <source>
        <dbReference type="PROSITE" id="PS50011"/>
    </source>
</evidence>
<evidence type="ECO:0000313" key="4">
    <source>
        <dbReference type="EMBL" id="OAX37664.1"/>
    </source>
</evidence>
<dbReference type="PROSITE" id="PS50137">
    <property type="entry name" value="DS_RBD"/>
    <property type="match status" value="1"/>
</dbReference>
<evidence type="ECO:0000313" key="5">
    <source>
        <dbReference type="Proteomes" id="UP000092154"/>
    </source>
</evidence>
<dbReference type="SUPFAM" id="SSF56112">
    <property type="entry name" value="Protein kinase-like (PK-like)"/>
    <property type="match status" value="1"/>
</dbReference>
<dbReference type="Gene3D" id="3.30.160.20">
    <property type="match status" value="1"/>
</dbReference>
<dbReference type="GO" id="GO:0003723">
    <property type="term" value="F:RNA binding"/>
    <property type="evidence" value="ECO:0007669"/>
    <property type="project" value="UniProtKB-UniRule"/>
</dbReference>
<dbReference type="OrthoDB" id="4062651at2759"/>
<dbReference type="PANTHER" id="PTHR44329:SF214">
    <property type="entry name" value="PROTEIN KINASE DOMAIN-CONTAINING PROTEIN"/>
    <property type="match status" value="1"/>
</dbReference>
<dbReference type="STRING" id="1314800.A0A1B7MYH9"/>
<dbReference type="EMBL" id="KV448338">
    <property type="protein sequence ID" value="OAX37664.1"/>
    <property type="molecule type" value="Genomic_DNA"/>
</dbReference>
<dbReference type="InParanoid" id="A0A1B7MYH9"/>
<dbReference type="Proteomes" id="UP000092154">
    <property type="component" value="Unassembled WGS sequence"/>
</dbReference>